<evidence type="ECO:0000313" key="12">
    <source>
        <dbReference type="Proteomes" id="UP000184073"/>
    </source>
</evidence>
<feature type="transmembrane region" description="Helical" evidence="10">
    <location>
        <begin position="344"/>
        <end position="366"/>
    </location>
</feature>
<evidence type="ECO:0000256" key="10">
    <source>
        <dbReference type="RuleBase" id="RU361115"/>
    </source>
</evidence>
<keyword evidence="8 10" id="KW-0472">Membrane</keyword>
<dbReference type="PANTHER" id="PTHR11157:SF169">
    <property type="entry name" value="ELONGATION OF FATTY ACIDS PROTEIN"/>
    <property type="match status" value="1"/>
</dbReference>
<dbReference type="GeneID" id="63734191"/>
<evidence type="ECO:0000256" key="7">
    <source>
        <dbReference type="ARBA" id="ARBA00023098"/>
    </source>
</evidence>
<accession>A0A1L9Q4D1</accession>
<name>A0A1L9Q4D1_ASPVE</name>
<feature type="transmembrane region" description="Helical" evidence="10">
    <location>
        <begin position="241"/>
        <end position="261"/>
    </location>
</feature>
<evidence type="ECO:0000256" key="5">
    <source>
        <dbReference type="ARBA" id="ARBA00022832"/>
    </source>
</evidence>
<keyword evidence="6 10" id="KW-1133">Transmembrane helix</keyword>
<dbReference type="VEuPathDB" id="FungiDB:ASPVEDRAFT_89754"/>
<proteinExistence type="inferred from homology"/>
<keyword evidence="7 10" id="KW-0443">Lipid metabolism</keyword>
<dbReference type="GO" id="GO:0042761">
    <property type="term" value="P:very long-chain fatty acid biosynthetic process"/>
    <property type="evidence" value="ECO:0007669"/>
    <property type="project" value="TreeGrafter"/>
</dbReference>
<dbReference type="AlphaFoldDB" id="A0A1L9Q4D1"/>
<evidence type="ECO:0000313" key="11">
    <source>
        <dbReference type="EMBL" id="OJJ08538.1"/>
    </source>
</evidence>
<keyword evidence="5 10" id="KW-0276">Fatty acid metabolism</keyword>
<dbReference type="Proteomes" id="UP000184073">
    <property type="component" value="Unassembled WGS sequence"/>
</dbReference>
<dbReference type="GO" id="GO:0034625">
    <property type="term" value="P:fatty acid elongation, monounsaturated fatty acid"/>
    <property type="evidence" value="ECO:0007669"/>
    <property type="project" value="TreeGrafter"/>
</dbReference>
<dbReference type="STRING" id="1036611.A0A1L9Q4D1"/>
<feature type="transmembrane region" description="Helical" evidence="10">
    <location>
        <begin position="67"/>
        <end position="85"/>
    </location>
</feature>
<dbReference type="RefSeq" id="XP_040674300.1">
    <property type="nucleotide sequence ID" value="XM_040818680.1"/>
</dbReference>
<dbReference type="GO" id="GO:0030148">
    <property type="term" value="P:sphingolipid biosynthetic process"/>
    <property type="evidence" value="ECO:0007669"/>
    <property type="project" value="TreeGrafter"/>
</dbReference>
<comment type="catalytic activity">
    <reaction evidence="10">
        <text>an acyl-CoA + malonyl-CoA + H(+) = a 3-oxoacyl-CoA + CO2 + CoA</text>
        <dbReference type="Rhea" id="RHEA:50252"/>
        <dbReference type="ChEBI" id="CHEBI:15378"/>
        <dbReference type="ChEBI" id="CHEBI:16526"/>
        <dbReference type="ChEBI" id="CHEBI:57287"/>
        <dbReference type="ChEBI" id="CHEBI:57384"/>
        <dbReference type="ChEBI" id="CHEBI:58342"/>
        <dbReference type="ChEBI" id="CHEBI:90726"/>
    </reaction>
    <physiologicalReaction direction="left-to-right" evidence="10">
        <dbReference type="Rhea" id="RHEA:50253"/>
    </physiologicalReaction>
</comment>
<evidence type="ECO:0000256" key="9">
    <source>
        <dbReference type="ARBA" id="ARBA00023160"/>
    </source>
</evidence>
<dbReference type="GO" id="GO:0019367">
    <property type="term" value="P:fatty acid elongation, saturated fatty acid"/>
    <property type="evidence" value="ECO:0007669"/>
    <property type="project" value="TreeGrafter"/>
</dbReference>
<dbReference type="EMBL" id="KV878140">
    <property type="protein sequence ID" value="OJJ08538.1"/>
    <property type="molecule type" value="Genomic_DNA"/>
</dbReference>
<evidence type="ECO:0000256" key="1">
    <source>
        <dbReference type="ARBA" id="ARBA00004141"/>
    </source>
</evidence>
<evidence type="ECO:0000256" key="6">
    <source>
        <dbReference type="ARBA" id="ARBA00022989"/>
    </source>
</evidence>
<dbReference type="OrthoDB" id="10259681at2759"/>
<dbReference type="GO" id="GO:0005789">
    <property type="term" value="C:endoplasmic reticulum membrane"/>
    <property type="evidence" value="ECO:0007669"/>
    <property type="project" value="TreeGrafter"/>
</dbReference>
<protein>
    <recommendedName>
        <fullName evidence="10">Elongation of fatty acids protein</fullName>
        <ecNumber evidence="10">2.3.1.-</ecNumber>
    </recommendedName>
</protein>
<dbReference type="GO" id="GO:0034626">
    <property type="term" value="P:fatty acid elongation, polyunsaturated fatty acid"/>
    <property type="evidence" value="ECO:0007669"/>
    <property type="project" value="TreeGrafter"/>
</dbReference>
<dbReference type="PANTHER" id="PTHR11157">
    <property type="entry name" value="FATTY ACID ACYL TRANSFERASE-RELATED"/>
    <property type="match status" value="1"/>
</dbReference>
<sequence>MDATIVDRKPNPLLSWHIGLPNTELYQFPPDPRPFPLELLRSSHQLSWERPVGISRAVYEYTMQPRFPLFIVFSYIVAVIIGNMINEQRKNRPAAYAQTPGFRRFILVHNTTLGVFSVWALIGLSKAIKHSCPEHAEFSSITFVDAMCKVHGPQGVGNGYMGVYSRFTDVSEFLSTHSGGNRLWDQGLGYFGWIIFISKIYELADTFIQLSKGKRSSFLHTYHHAGAVVCAWMGARYMVPAAIVPYLINLAVHILMYSYYAMSGLQFRVPVRMKQLLTRLQIGQFFVALALSWAYFFVAYDIPTTSKLSENPPRSNIPDQSSGLFVEDHVPYRTVHCLDSSGQVFSFFFATVYVIPLIILFMDFFAKSYFNVKKAKVT</sequence>
<organism evidence="11 12">
    <name type="scientific">Aspergillus versicolor CBS 583.65</name>
    <dbReference type="NCBI Taxonomy" id="1036611"/>
    <lineage>
        <taxon>Eukaryota</taxon>
        <taxon>Fungi</taxon>
        <taxon>Dikarya</taxon>
        <taxon>Ascomycota</taxon>
        <taxon>Pezizomycotina</taxon>
        <taxon>Eurotiomycetes</taxon>
        <taxon>Eurotiomycetidae</taxon>
        <taxon>Eurotiales</taxon>
        <taxon>Aspergillaceae</taxon>
        <taxon>Aspergillus</taxon>
        <taxon>Aspergillus subgen. Nidulantes</taxon>
    </lineage>
</organism>
<dbReference type="EC" id="2.3.1.-" evidence="10"/>
<dbReference type="GO" id="GO:0009922">
    <property type="term" value="F:fatty acid elongase activity"/>
    <property type="evidence" value="ECO:0007669"/>
    <property type="project" value="InterPro"/>
</dbReference>
<keyword evidence="12" id="KW-1185">Reference proteome</keyword>
<keyword evidence="9 10" id="KW-0275">Fatty acid biosynthesis</keyword>
<feature type="transmembrane region" description="Helical" evidence="10">
    <location>
        <begin position="282"/>
        <end position="300"/>
    </location>
</feature>
<evidence type="ECO:0000256" key="3">
    <source>
        <dbReference type="ARBA" id="ARBA00022679"/>
    </source>
</evidence>
<feature type="transmembrane region" description="Helical" evidence="10">
    <location>
        <begin position="105"/>
        <end position="124"/>
    </location>
</feature>
<keyword evidence="2 10" id="KW-0444">Lipid biosynthesis</keyword>
<keyword evidence="4 10" id="KW-0812">Transmembrane</keyword>
<reference evidence="12" key="1">
    <citation type="journal article" date="2017" name="Genome Biol.">
        <title>Comparative genomics reveals high biological diversity and specific adaptations in the industrially and medically important fungal genus Aspergillus.</title>
        <authorList>
            <person name="de Vries R.P."/>
            <person name="Riley R."/>
            <person name="Wiebenga A."/>
            <person name="Aguilar-Osorio G."/>
            <person name="Amillis S."/>
            <person name="Uchima C.A."/>
            <person name="Anderluh G."/>
            <person name="Asadollahi M."/>
            <person name="Askin M."/>
            <person name="Barry K."/>
            <person name="Battaglia E."/>
            <person name="Bayram O."/>
            <person name="Benocci T."/>
            <person name="Braus-Stromeyer S.A."/>
            <person name="Caldana C."/>
            <person name="Canovas D."/>
            <person name="Cerqueira G.C."/>
            <person name="Chen F."/>
            <person name="Chen W."/>
            <person name="Choi C."/>
            <person name="Clum A."/>
            <person name="Dos Santos R.A."/>
            <person name="Damasio A.R."/>
            <person name="Diallinas G."/>
            <person name="Emri T."/>
            <person name="Fekete E."/>
            <person name="Flipphi M."/>
            <person name="Freyberg S."/>
            <person name="Gallo A."/>
            <person name="Gournas C."/>
            <person name="Habgood R."/>
            <person name="Hainaut M."/>
            <person name="Harispe M.L."/>
            <person name="Henrissat B."/>
            <person name="Hilden K.S."/>
            <person name="Hope R."/>
            <person name="Hossain A."/>
            <person name="Karabika E."/>
            <person name="Karaffa L."/>
            <person name="Karanyi Z."/>
            <person name="Krasevec N."/>
            <person name="Kuo A."/>
            <person name="Kusch H."/>
            <person name="LaButti K."/>
            <person name="Lagendijk E.L."/>
            <person name="Lapidus A."/>
            <person name="Levasseur A."/>
            <person name="Lindquist E."/>
            <person name="Lipzen A."/>
            <person name="Logrieco A.F."/>
            <person name="MacCabe A."/>
            <person name="Maekelae M.R."/>
            <person name="Malavazi I."/>
            <person name="Melin P."/>
            <person name="Meyer V."/>
            <person name="Mielnichuk N."/>
            <person name="Miskei M."/>
            <person name="Molnar A.P."/>
            <person name="Mule G."/>
            <person name="Ngan C.Y."/>
            <person name="Orejas M."/>
            <person name="Orosz E."/>
            <person name="Ouedraogo J.P."/>
            <person name="Overkamp K.M."/>
            <person name="Park H.-S."/>
            <person name="Perrone G."/>
            <person name="Piumi F."/>
            <person name="Punt P.J."/>
            <person name="Ram A.F."/>
            <person name="Ramon A."/>
            <person name="Rauscher S."/>
            <person name="Record E."/>
            <person name="Riano-Pachon D.M."/>
            <person name="Robert V."/>
            <person name="Roehrig J."/>
            <person name="Ruller R."/>
            <person name="Salamov A."/>
            <person name="Salih N.S."/>
            <person name="Samson R.A."/>
            <person name="Sandor E."/>
            <person name="Sanguinetti M."/>
            <person name="Schuetze T."/>
            <person name="Sepcic K."/>
            <person name="Shelest E."/>
            <person name="Sherlock G."/>
            <person name="Sophianopoulou V."/>
            <person name="Squina F.M."/>
            <person name="Sun H."/>
            <person name="Susca A."/>
            <person name="Todd R.B."/>
            <person name="Tsang A."/>
            <person name="Unkles S.E."/>
            <person name="van de Wiele N."/>
            <person name="van Rossen-Uffink D."/>
            <person name="Oliveira J.V."/>
            <person name="Vesth T.C."/>
            <person name="Visser J."/>
            <person name="Yu J.-H."/>
            <person name="Zhou M."/>
            <person name="Andersen M.R."/>
            <person name="Archer D.B."/>
            <person name="Baker S.E."/>
            <person name="Benoit I."/>
            <person name="Brakhage A.A."/>
            <person name="Braus G.H."/>
            <person name="Fischer R."/>
            <person name="Frisvad J.C."/>
            <person name="Goldman G.H."/>
            <person name="Houbraken J."/>
            <person name="Oakley B."/>
            <person name="Pocsi I."/>
            <person name="Scazzocchio C."/>
            <person name="Seiboth B."/>
            <person name="vanKuyk P.A."/>
            <person name="Wortman J."/>
            <person name="Dyer P.S."/>
            <person name="Grigoriev I.V."/>
        </authorList>
    </citation>
    <scope>NUCLEOTIDE SEQUENCE [LARGE SCALE GENOMIC DNA]</scope>
    <source>
        <strain evidence="12">CBS 583.65</strain>
    </source>
</reference>
<dbReference type="Pfam" id="PF01151">
    <property type="entry name" value="ELO"/>
    <property type="match status" value="1"/>
</dbReference>
<keyword evidence="3 10" id="KW-0808">Transferase</keyword>
<gene>
    <name evidence="11" type="ORF">ASPVEDRAFT_89754</name>
</gene>
<evidence type="ECO:0000256" key="8">
    <source>
        <dbReference type="ARBA" id="ARBA00023136"/>
    </source>
</evidence>
<comment type="similarity">
    <text evidence="10">Belongs to the ELO family.</text>
</comment>
<evidence type="ECO:0000256" key="2">
    <source>
        <dbReference type="ARBA" id="ARBA00022516"/>
    </source>
</evidence>
<dbReference type="InterPro" id="IPR002076">
    <property type="entry name" value="ELO_fam"/>
</dbReference>
<evidence type="ECO:0000256" key="4">
    <source>
        <dbReference type="ARBA" id="ARBA00022692"/>
    </source>
</evidence>
<comment type="subcellular location">
    <subcellularLocation>
        <location evidence="1">Membrane</location>
        <topology evidence="1">Multi-pass membrane protein</topology>
    </subcellularLocation>
</comment>